<dbReference type="EMBL" id="AP022599">
    <property type="protein sequence ID" value="BBY84150.1"/>
    <property type="molecule type" value="Genomic_DNA"/>
</dbReference>
<name>A0A7I7UT74_MYCPV</name>
<proteinExistence type="predicted"/>
<sequence>MRRAPNAPKGVRVPSFQASFFVPDRLPYARGALGNATLTTSVALRAGGETAAIVDAVAAFTDDPSGAPTWIQVHISGHIGWPAAVYYRIVAMTPPDAVR</sequence>
<accession>A0A7I7UT74</accession>
<organism evidence="1 2">
    <name type="scientific">Mycolicibacterium pulveris</name>
    <name type="common">Mycobacterium pulveris</name>
    <dbReference type="NCBI Taxonomy" id="36813"/>
    <lineage>
        <taxon>Bacteria</taxon>
        <taxon>Bacillati</taxon>
        <taxon>Actinomycetota</taxon>
        <taxon>Actinomycetes</taxon>
        <taxon>Mycobacteriales</taxon>
        <taxon>Mycobacteriaceae</taxon>
        <taxon>Mycolicibacterium</taxon>
    </lineage>
</organism>
<dbReference type="Proteomes" id="UP000467252">
    <property type="component" value="Chromosome"/>
</dbReference>
<evidence type="ECO:0000313" key="1">
    <source>
        <dbReference type="EMBL" id="BBY84150.1"/>
    </source>
</evidence>
<protein>
    <submittedName>
        <fullName evidence="1">Uncharacterized protein</fullName>
    </submittedName>
</protein>
<gene>
    <name evidence="1" type="ORF">MPUL_53080</name>
</gene>
<keyword evidence="2" id="KW-1185">Reference proteome</keyword>
<reference evidence="1 2" key="1">
    <citation type="journal article" date="2019" name="Emerg. Microbes Infect.">
        <title>Comprehensive subspecies identification of 175 nontuberculous mycobacteria species based on 7547 genomic profiles.</title>
        <authorList>
            <person name="Matsumoto Y."/>
            <person name="Kinjo T."/>
            <person name="Motooka D."/>
            <person name="Nabeya D."/>
            <person name="Jung N."/>
            <person name="Uechi K."/>
            <person name="Horii T."/>
            <person name="Iida T."/>
            <person name="Fujita J."/>
            <person name="Nakamura S."/>
        </authorList>
    </citation>
    <scope>NUCLEOTIDE SEQUENCE [LARGE SCALE GENOMIC DNA]</scope>
    <source>
        <strain evidence="1 2">JCM 6370</strain>
    </source>
</reference>
<dbReference type="AlphaFoldDB" id="A0A7I7UT74"/>
<evidence type="ECO:0000313" key="2">
    <source>
        <dbReference type="Proteomes" id="UP000467252"/>
    </source>
</evidence>